<comment type="caution">
    <text evidence="8">The sequence shown here is derived from an EMBL/GenBank/DDBJ whole genome shotgun (WGS) entry which is preliminary data.</text>
</comment>
<accession>A0A918KAY8</accession>
<comment type="function">
    <text evidence="4 6">This protein binds to the 23S rRNA, and is important in its secondary structure. It is located near the subunit interface in the base of the L7/L12 stalk, and near the tRNA binding site of the peptidyltransferase center.</text>
</comment>
<dbReference type="PRINTS" id="PR00059">
    <property type="entry name" value="RIBOSOMALL6"/>
</dbReference>
<dbReference type="RefSeq" id="WP_189579677.1">
    <property type="nucleotide sequence ID" value="NZ_BMYV01000001.1"/>
</dbReference>
<dbReference type="GO" id="GO:0003735">
    <property type="term" value="F:structural constituent of ribosome"/>
    <property type="evidence" value="ECO:0007669"/>
    <property type="project" value="UniProtKB-UniRule"/>
</dbReference>
<keyword evidence="2 4" id="KW-0689">Ribosomal protein</keyword>
<evidence type="ECO:0000256" key="4">
    <source>
        <dbReference type="HAMAP-Rule" id="MF_01365"/>
    </source>
</evidence>
<dbReference type="GO" id="GO:0022625">
    <property type="term" value="C:cytosolic large ribosomal subunit"/>
    <property type="evidence" value="ECO:0007669"/>
    <property type="project" value="UniProtKB-UniRule"/>
</dbReference>
<evidence type="ECO:0000256" key="3">
    <source>
        <dbReference type="ARBA" id="ARBA00023274"/>
    </source>
</evidence>
<dbReference type="InterPro" id="IPR036789">
    <property type="entry name" value="Ribosomal_uL6-like_a/b-dom_sf"/>
</dbReference>
<keyword evidence="9" id="KW-1185">Reference proteome</keyword>
<dbReference type="Gene3D" id="3.90.930.12">
    <property type="entry name" value="Ribosomal protein L6, alpha-beta domain"/>
    <property type="match status" value="2"/>
</dbReference>
<dbReference type="Pfam" id="PF00347">
    <property type="entry name" value="Ribosomal_L6"/>
    <property type="match status" value="2"/>
</dbReference>
<reference evidence="8 9" key="1">
    <citation type="journal article" date="2014" name="Int. J. Syst. Evol. Microbiol.">
        <title>Complete genome sequence of Corynebacterium casei LMG S-19264T (=DSM 44701T), isolated from a smear-ripened cheese.</title>
        <authorList>
            <consortium name="US DOE Joint Genome Institute (JGI-PGF)"/>
            <person name="Walter F."/>
            <person name="Albersmeier A."/>
            <person name="Kalinowski J."/>
            <person name="Ruckert C."/>
        </authorList>
    </citation>
    <scope>NUCLEOTIDE SEQUENCE [LARGE SCALE GENOMIC DNA]</scope>
    <source>
        <strain evidence="8 9">KCTC 23968</strain>
    </source>
</reference>
<name>A0A918KAY8_9PROT</name>
<organism evidence="8 9">
    <name type="scientific">Litorimonas cladophorae</name>
    <dbReference type="NCBI Taxonomy" id="1220491"/>
    <lineage>
        <taxon>Bacteria</taxon>
        <taxon>Pseudomonadati</taxon>
        <taxon>Pseudomonadota</taxon>
        <taxon>Alphaproteobacteria</taxon>
        <taxon>Maricaulales</taxon>
        <taxon>Robiginitomaculaceae</taxon>
    </lineage>
</organism>
<evidence type="ECO:0000256" key="5">
    <source>
        <dbReference type="RuleBase" id="RU003869"/>
    </source>
</evidence>
<comment type="subunit">
    <text evidence="4">Part of the 50S ribosomal subunit.</text>
</comment>
<comment type="similarity">
    <text evidence="1 4 5">Belongs to the universal ribosomal protein uL6 family.</text>
</comment>
<evidence type="ECO:0000313" key="9">
    <source>
        <dbReference type="Proteomes" id="UP000600865"/>
    </source>
</evidence>
<evidence type="ECO:0000259" key="7">
    <source>
        <dbReference type="Pfam" id="PF00347"/>
    </source>
</evidence>
<feature type="domain" description="Large ribosomal subunit protein uL6 alpha-beta" evidence="7">
    <location>
        <begin position="11"/>
        <end position="82"/>
    </location>
</feature>
<dbReference type="PROSITE" id="PS00525">
    <property type="entry name" value="RIBOSOMAL_L6_1"/>
    <property type="match status" value="1"/>
</dbReference>
<dbReference type="InterPro" id="IPR019906">
    <property type="entry name" value="Ribosomal_uL6_bac-type"/>
</dbReference>
<evidence type="ECO:0000256" key="2">
    <source>
        <dbReference type="ARBA" id="ARBA00022980"/>
    </source>
</evidence>
<dbReference type="GO" id="GO:0002181">
    <property type="term" value="P:cytoplasmic translation"/>
    <property type="evidence" value="ECO:0007669"/>
    <property type="project" value="TreeGrafter"/>
</dbReference>
<dbReference type="SUPFAM" id="SSF56053">
    <property type="entry name" value="Ribosomal protein L6"/>
    <property type="match status" value="2"/>
</dbReference>
<sequence length="177" mass="19126">MSRIGKNPVTVPAAVTLTQSGQAITVKGPKGELSFTLPDAVTGNLDGDTFTVSPVEGNKNAKAMWGMARTMVLNMVEGVTNGFKKDLELRGVGYRAQMNGKDLTMQLGFSHDVHYPAPEGITISSSKPTLISVEGIDKQKVGQVAAEIRSFRKPEPYKGKGVRYVGEFVRQKEGKKK</sequence>
<dbReference type="Proteomes" id="UP000600865">
    <property type="component" value="Unassembled WGS sequence"/>
</dbReference>
<dbReference type="PANTHER" id="PTHR11655:SF14">
    <property type="entry name" value="LARGE RIBOSOMAL SUBUNIT PROTEIN UL6M"/>
    <property type="match status" value="1"/>
</dbReference>
<keyword evidence="4 6" id="KW-0699">rRNA-binding</keyword>
<dbReference type="EMBL" id="BMYV01000001">
    <property type="protein sequence ID" value="GGX55530.1"/>
    <property type="molecule type" value="Genomic_DNA"/>
</dbReference>
<proteinExistence type="inferred from homology"/>
<protein>
    <recommendedName>
        <fullName evidence="4">Large ribosomal subunit protein uL6</fullName>
    </recommendedName>
</protein>
<gene>
    <name evidence="4 8" type="primary">rplF</name>
    <name evidence="8" type="ORF">GCM10011309_00170</name>
</gene>
<evidence type="ECO:0000313" key="8">
    <source>
        <dbReference type="EMBL" id="GGX55530.1"/>
    </source>
</evidence>
<dbReference type="HAMAP" id="MF_01365_B">
    <property type="entry name" value="Ribosomal_uL6_B"/>
    <property type="match status" value="1"/>
</dbReference>
<dbReference type="PANTHER" id="PTHR11655">
    <property type="entry name" value="60S/50S RIBOSOMAL PROTEIN L6/L9"/>
    <property type="match status" value="1"/>
</dbReference>
<dbReference type="FunFam" id="3.90.930.12:FF:000001">
    <property type="entry name" value="50S ribosomal protein L6"/>
    <property type="match status" value="1"/>
</dbReference>
<evidence type="ECO:0000256" key="6">
    <source>
        <dbReference type="RuleBase" id="RU003870"/>
    </source>
</evidence>
<dbReference type="InterPro" id="IPR002358">
    <property type="entry name" value="Ribosomal_uL6_CS"/>
</dbReference>
<feature type="domain" description="Large ribosomal subunit protein uL6 alpha-beta" evidence="7">
    <location>
        <begin position="91"/>
        <end position="164"/>
    </location>
</feature>
<dbReference type="GO" id="GO:0019843">
    <property type="term" value="F:rRNA binding"/>
    <property type="evidence" value="ECO:0007669"/>
    <property type="project" value="UniProtKB-UniRule"/>
</dbReference>
<keyword evidence="4 6" id="KW-0694">RNA-binding</keyword>
<dbReference type="AlphaFoldDB" id="A0A918KAY8"/>
<evidence type="ECO:0000256" key="1">
    <source>
        <dbReference type="ARBA" id="ARBA00009356"/>
    </source>
</evidence>
<dbReference type="InterPro" id="IPR000702">
    <property type="entry name" value="Ribosomal_uL6-like"/>
</dbReference>
<dbReference type="NCBIfam" id="TIGR03654">
    <property type="entry name" value="L6_bact"/>
    <property type="match status" value="1"/>
</dbReference>
<dbReference type="InterPro" id="IPR020040">
    <property type="entry name" value="Ribosomal_uL6_a/b-dom"/>
</dbReference>
<keyword evidence="3 4" id="KW-0687">Ribonucleoprotein</keyword>
<dbReference type="PIRSF" id="PIRSF002162">
    <property type="entry name" value="Ribosomal_L6"/>
    <property type="match status" value="1"/>
</dbReference>